<proteinExistence type="predicted"/>
<name>A0A9Q0MH66_BLOTA</name>
<dbReference type="AlphaFoldDB" id="A0A9Q0MH66"/>
<comment type="caution">
    <text evidence="1">The sequence shown here is derived from an EMBL/GenBank/DDBJ whole genome shotgun (WGS) entry which is preliminary data.</text>
</comment>
<gene>
    <name evidence="1" type="ORF">RDWZM_002917</name>
</gene>
<evidence type="ECO:0000313" key="1">
    <source>
        <dbReference type="EMBL" id="KAJ6224372.1"/>
    </source>
</evidence>
<accession>A0A9Q0MH66</accession>
<protein>
    <submittedName>
        <fullName evidence="1">Uncharacterized protein</fullName>
    </submittedName>
</protein>
<organism evidence="1 2">
    <name type="scientific">Blomia tropicalis</name>
    <name type="common">Mite</name>
    <dbReference type="NCBI Taxonomy" id="40697"/>
    <lineage>
        <taxon>Eukaryota</taxon>
        <taxon>Metazoa</taxon>
        <taxon>Ecdysozoa</taxon>
        <taxon>Arthropoda</taxon>
        <taxon>Chelicerata</taxon>
        <taxon>Arachnida</taxon>
        <taxon>Acari</taxon>
        <taxon>Acariformes</taxon>
        <taxon>Sarcoptiformes</taxon>
        <taxon>Astigmata</taxon>
        <taxon>Glycyphagoidea</taxon>
        <taxon>Echimyopodidae</taxon>
        <taxon>Blomia</taxon>
    </lineage>
</organism>
<keyword evidence="2" id="KW-1185">Reference proteome</keyword>
<reference evidence="1" key="1">
    <citation type="submission" date="2022-12" db="EMBL/GenBank/DDBJ databases">
        <title>Genome assemblies of Blomia tropicalis.</title>
        <authorList>
            <person name="Cui Y."/>
        </authorList>
    </citation>
    <scope>NUCLEOTIDE SEQUENCE</scope>
    <source>
        <tissue evidence="1">Adult mites</tissue>
    </source>
</reference>
<sequence>MMTLQQSAIAQSNSLLGQRFEETRREVVRLRRTNEYLRETLSTHENLIRLLEGIRECLERRNDDLMEVCACKNFLRPDNLHIADDDLNELYTQYYQAKSTHGLPNH</sequence>
<dbReference type="Proteomes" id="UP001142055">
    <property type="component" value="Chromosome 1"/>
</dbReference>
<dbReference type="EMBL" id="JAPWDV010000001">
    <property type="protein sequence ID" value="KAJ6224372.1"/>
    <property type="molecule type" value="Genomic_DNA"/>
</dbReference>
<evidence type="ECO:0000313" key="2">
    <source>
        <dbReference type="Proteomes" id="UP001142055"/>
    </source>
</evidence>